<keyword evidence="1" id="KW-0732">Signal</keyword>
<dbReference type="RefSeq" id="WP_021980397.1">
    <property type="nucleotide sequence ID" value="NZ_CACRUT010000023.1"/>
</dbReference>
<evidence type="ECO:0000256" key="1">
    <source>
        <dbReference type="SAM" id="SignalP"/>
    </source>
</evidence>
<reference evidence="2" key="1">
    <citation type="submission" date="2019-11" db="EMBL/GenBank/DDBJ databases">
        <authorList>
            <person name="Feng L."/>
        </authorList>
    </citation>
    <scope>NUCLEOTIDE SEQUENCE</scope>
    <source>
        <strain evidence="2">PclaraLFYP37</strain>
    </source>
</reference>
<dbReference type="AlphaFoldDB" id="A0A6N3FPY2"/>
<feature type="chain" id="PRO_5026922897" evidence="1">
    <location>
        <begin position="21"/>
        <end position="853"/>
    </location>
</feature>
<sequence length="853" mass="95069">MRLRHLLSASLLCWAGMAGARDVHGVNGYYNWTAAQMQANAQIEFGSEGKKWAQWEPSYEFEGDYLRWILGVHNTAFDKDKGGFQFRSRIDWREKVKGEGFMTITPSYPVFVAKLSIPRQSQVKTPGDSNFWIEFFWHDPYTGKQDVDLPNNGGGGFWGFTKALDVVKSHCPWAKDELGRDSIYLYNREGNDSTLSIRINKDVNEFTAQQNDTVWYMKRLPVTESQDKCEIIVAVNFASIRDSSQLALASHRLIDRVPIKISHCSLGFITRADTMYVETDENGDTIVARAKTREELPYLNVKWFKTYASMDAAVKSLTAENNWGDGPLENPQKDVLNTALYEAEKVIKGFENYAGDADAAYAALKNVHADADVVYNKSDATTEEYLSAIENINAAIAEFYSYVNPSENLVYNYIRTSDAATSLYAAQSEVTKDNYTGRPLALGANESAIPLTFVPIGVSNGQCAYNLKSKDGVVVQCADGTLLLVKGSGDAATFTFADRDGYGLFDMKCGSFYYYKSGYGLKTVNAFPEVSYDDMQPYLFQIEDALESYNPTEDEKSGLFEAWEFNGEAEEDPSTKGTINGAELVMGEHGQTFMLDGWRMQRWRMWSRVNKGTYKSEDGEDLGCLELTAAETYDSFDGTSLGNATVYPASPSMRREGGVFTNFYDCDPAGGVRDESCLVNLNPGVRRYLAIKCKGTNPDITVDVFNFLSKPETSATDFALNLADAEAKGDVYYWDLLKYISVGKMPYVSQYFSTMGFQKDDALYIDWIRTFETEEDIPSESFATAISDVQADGDGLKVFVTGRTINVFTAEAGAIYTVDGMRVASFEGTVHQTVLPGMYIVRAGDAVKKVLVR</sequence>
<dbReference type="EMBL" id="CACRUT010000023">
    <property type="protein sequence ID" value="VYU54242.1"/>
    <property type="molecule type" value="Genomic_DNA"/>
</dbReference>
<proteinExistence type="predicted"/>
<accession>A0A6N3FPY2</accession>
<protein>
    <submittedName>
        <fullName evidence="2">Uncharacterized protein</fullName>
    </submittedName>
</protein>
<gene>
    <name evidence="2" type="ORF">PCLFYP37_00167</name>
</gene>
<evidence type="ECO:0000313" key="2">
    <source>
        <dbReference type="EMBL" id="VYU54242.1"/>
    </source>
</evidence>
<organism evidence="2">
    <name type="scientific">Paraprevotella clara</name>
    <dbReference type="NCBI Taxonomy" id="454154"/>
    <lineage>
        <taxon>Bacteria</taxon>
        <taxon>Pseudomonadati</taxon>
        <taxon>Bacteroidota</taxon>
        <taxon>Bacteroidia</taxon>
        <taxon>Bacteroidales</taxon>
        <taxon>Prevotellaceae</taxon>
        <taxon>Paraprevotella</taxon>
    </lineage>
</organism>
<name>A0A6N3FPY2_9BACT</name>
<feature type="signal peptide" evidence="1">
    <location>
        <begin position="1"/>
        <end position="20"/>
    </location>
</feature>